<evidence type="ECO:0000313" key="2">
    <source>
        <dbReference type="Proteomes" id="UP000250266"/>
    </source>
</evidence>
<dbReference type="EMBL" id="KV745265">
    <property type="protein sequence ID" value="OCK75868.1"/>
    <property type="molecule type" value="Genomic_DNA"/>
</dbReference>
<proteinExistence type="predicted"/>
<dbReference type="AlphaFoldDB" id="A0A8E2E2A8"/>
<name>A0A8E2E2A8_9PEZI</name>
<gene>
    <name evidence="1" type="ORF">K432DRAFT_385863</name>
</gene>
<protein>
    <submittedName>
        <fullName evidence="1">Uncharacterized protein</fullName>
    </submittedName>
</protein>
<dbReference type="Proteomes" id="UP000250266">
    <property type="component" value="Unassembled WGS sequence"/>
</dbReference>
<keyword evidence="2" id="KW-1185">Reference proteome</keyword>
<accession>A0A8E2E2A8</accession>
<evidence type="ECO:0000313" key="1">
    <source>
        <dbReference type="EMBL" id="OCK75868.1"/>
    </source>
</evidence>
<organism evidence="1 2">
    <name type="scientific">Lepidopterella palustris CBS 459.81</name>
    <dbReference type="NCBI Taxonomy" id="1314670"/>
    <lineage>
        <taxon>Eukaryota</taxon>
        <taxon>Fungi</taxon>
        <taxon>Dikarya</taxon>
        <taxon>Ascomycota</taxon>
        <taxon>Pezizomycotina</taxon>
        <taxon>Dothideomycetes</taxon>
        <taxon>Pleosporomycetidae</taxon>
        <taxon>Mytilinidiales</taxon>
        <taxon>Argynnaceae</taxon>
        <taxon>Lepidopterella</taxon>
    </lineage>
</organism>
<dbReference type="OrthoDB" id="3908918at2759"/>
<reference evidence="1 2" key="1">
    <citation type="journal article" date="2016" name="Nat. Commun.">
        <title>Ectomycorrhizal ecology is imprinted in the genome of the dominant symbiotic fungus Cenococcum geophilum.</title>
        <authorList>
            <consortium name="DOE Joint Genome Institute"/>
            <person name="Peter M."/>
            <person name="Kohler A."/>
            <person name="Ohm R.A."/>
            <person name="Kuo A."/>
            <person name="Krutzmann J."/>
            <person name="Morin E."/>
            <person name="Arend M."/>
            <person name="Barry K.W."/>
            <person name="Binder M."/>
            <person name="Choi C."/>
            <person name="Clum A."/>
            <person name="Copeland A."/>
            <person name="Grisel N."/>
            <person name="Haridas S."/>
            <person name="Kipfer T."/>
            <person name="LaButti K."/>
            <person name="Lindquist E."/>
            <person name="Lipzen A."/>
            <person name="Maire R."/>
            <person name="Meier B."/>
            <person name="Mihaltcheva S."/>
            <person name="Molinier V."/>
            <person name="Murat C."/>
            <person name="Poggeler S."/>
            <person name="Quandt C.A."/>
            <person name="Sperisen C."/>
            <person name="Tritt A."/>
            <person name="Tisserant E."/>
            <person name="Crous P.W."/>
            <person name="Henrissat B."/>
            <person name="Nehls U."/>
            <person name="Egli S."/>
            <person name="Spatafora J.W."/>
            <person name="Grigoriev I.V."/>
            <person name="Martin F.M."/>
        </authorList>
    </citation>
    <scope>NUCLEOTIDE SEQUENCE [LARGE SCALE GENOMIC DNA]</scope>
    <source>
        <strain evidence="1 2">CBS 459.81</strain>
    </source>
</reference>
<sequence>METAVALSDEDADDNQKLRTIFYDKTQQNGEVGNWTGPHTVTVRGPFKKTTAIVMKRDQNGWVRVFRVLSETDHRHVDQYNASKGGVMIIVKIDHYCWVMGNATVKYIE</sequence>